<dbReference type="Proteomes" id="UP000614410">
    <property type="component" value="Unassembled WGS sequence"/>
</dbReference>
<proteinExistence type="inferred from homology"/>
<comment type="catalytic activity">
    <reaction evidence="1 11">
        <text>[protein]-peptidylproline (omega=180) = [protein]-peptidylproline (omega=0)</text>
        <dbReference type="Rhea" id="RHEA:16237"/>
        <dbReference type="Rhea" id="RHEA-COMP:10747"/>
        <dbReference type="Rhea" id="RHEA-COMP:10748"/>
        <dbReference type="ChEBI" id="CHEBI:83833"/>
        <dbReference type="ChEBI" id="CHEBI:83834"/>
        <dbReference type="EC" id="5.2.1.8"/>
    </reaction>
</comment>
<dbReference type="InterPro" id="IPR008881">
    <property type="entry name" value="Trigger_fac_ribosome-bd_bac"/>
</dbReference>
<keyword evidence="5 11" id="KW-0132">Cell division</keyword>
<dbReference type="SUPFAM" id="SSF109998">
    <property type="entry name" value="Triger factor/SurA peptide-binding domain-like"/>
    <property type="match status" value="1"/>
</dbReference>
<gene>
    <name evidence="11 14" type="primary">tig</name>
    <name evidence="14" type="ORF">JF887_08720</name>
</gene>
<dbReference type="SUPFAM" id="SSF102735">
    <property type="entry name" value="Trigger factor ribosome-binding domain"/>
    <property type="match status" value="1"/>
</dbReference>
<comment type="function">
    <text evidence="11">Involved in protein export. Acts as a chaperone by maintaining the newly synthesized protein in an open conformation. Functions as a peptidyl-prolyl cis-trans isomerase.</text>
</comment>
<dbReference type="NCBIfam" id="TIGR00115">
    <property type="entry name" value="tig"/>
    <property type="match status" value="1"/>
</dbReference>
<evidence type="ECO:0000256" key="5">
    <source>
        <dbReference type="ARBA" id="ARBA00022618"/>
    </source>
</evidence>
<accession>A0A934KIN8</accession>
<dbReference type="Pfam" id="PF05698">
    <property type="entry name" value="Trigger_C"/>
    <property type="match status" value="1"/>
</dbReference>
<keyword evidence="8 11" id="KW-0413">Isomerase</keyword>
<dbReference type="GO" id="GO:0044183">
    <property type="term" value="F:protein folding chaperone"/>
    <property type="evidence" value="ECO:0007669"/>
    <property type="project" value="TreeGrafter"/>
</dbReference>
<dbReference type="InterPro" id="IPR046357">
    <property type="entry name" value="PPIase_dom_sf"/>
</dbReference>
<dbReference type="Gene3D" id="1.10.3120.10">
    <property type="entry name" value="Trigger factor, C-terminal domain"/>
    <property type="match status" value="1"/>
</dbReference>
<evidence type="ECO:0000256" key="7">
    <source>
        <dbReference type="ARBA" id="ARBA00023186"/>
    </source>
</evidence>
<feature type="domain" description="Trigger factor C-terminal" evidence="13">
    <location>
        <begin position="273"/>
        <end position="398"/>
    </location>
</feature>
<sequence>MTASATPSDISVAVERQPGSRVQMRIEAPASDFEVAVSAALRRLASRVRLPGFRPGKAPGAMVERAVGWDAVRQEAVDALLPVLYGRALDEAGVQPVDDPELDIQPVDRGEPFIFTATVTVRPDVELGDYASLRVEVPSTEVTDEQVDEMIEELRRRNSELRDVERPAQAGDALRCSLVMRRGDEVLSGDEQNDRDLDIDRERLLPGLADALIGMEAGQERSFQLTLPDDFAQEELRNVAVDVHVRVGAVRERVLPPVDDSLAAFDEEHGTNLDELRADYRIRLEEVSGGKDREALEAAALERLRDHAVIELPESMVEREIDRQIADLDVRLQQMGMPVERYLEYTGSSMEKLRGESREAAVQRLKLELALDALGRAEGIEIDEAAVVREEERLAEGRKPTAEQRRRLHQRAHLDLARRASADRLIEIVRGEG</sequence>
<comment type="domain">
    <text evidence="11">Consists of 3 domains; the N-terminus binds the ribosome, the middle domain has PPIase activity, while the C-terminus has intrinsic chaperone activity on its own.</text>
</comment>
<evidence type="ECO:0000256" key="10">
    <source>
        <dbReference type="ARBA" id="ARBA00029986"/>
    </source>
</evidence>
<comment type="caution">
    <text evidence="14">The sequence shown here is derived from an EMBL/GenBank/DDBJ whole genome shotgun (WGS) entry which is preliminary data.</text>
</comment>
<evidence type="ECO:0000259" key="13">
    <source>
        <dbReference type="Pfam" id="PF05698"/>
    </source>
</evidence>
<evidence type="ECO:0000256" key="6">
    <source>
        <dbReference type="ARBA" id="ARBA00023110"/>
    </source>
</evidence>
<comment type="similarity">
    <text evidence="2 11">Belongs to the FKBP-type PPIase family. Tig subfamily.</text>
</comment>
<comment type="subcellular location">
    <subcellularLocation>
        <location evidence="11">Cytoplasm</location>
    </subcellularLocation>
    <text evidence="11">About half TF is bound to the ribosome near the polypeptide exit tunnel while the other half is free in the cytoplasm.</text>
</comment>
<evidence type="ECO:0000313" key="14">
    <source>
        <dbReference type="EMBL" id="MBJ7609496.1"/>
    </source>
</evidence>
<dbReference type="EMBL" id="JAEKNN010000046">
    <property type="protein sequence ID" value="MBJ7609496.1"/>
    <property type="molecule type" value="Genomic_DNA"/>
</dbReference>
<dbReference type="GO" id="GO:0051083">
    <property type="term" value="P:'de novo' cotranslational protein folding"/>
    <property type="evidence" value="ECO:0007669"/>
    <property type="project" value="TreeGrafter"/>
</dbReference>
<dbReference type="PIRSF" id="PIRSF003095">
    <property type="entry name" value="Trigger_factor"/>
    <property type="match status" value="1"/>
</dbReference>
<evidence type="ECO:0000313" key="15">
    <source>
        <dbReference type="Proteomes" id="UP000614410"/>
    </source>
</evidence>
<dbReference type="GO" id="GO:0043335">
    <property type="term" value="P:protein unfolding"/>
    <property type="evidence" value="ECO:0007669"/>
    <property type="project" value="TreeGrafter"/>
</dbReference>
<evidence type="ECO:0000256" key="4">
    <source>
        <dbReference type="ARBA" id="ARBA00016902"/>
    </source>
</evidence>
<dbReference type="GO" id="GO:0005737">
    <property type="term" value="C:cytoplasm"/>
    <property type="evidence" value="ECO:0007669"/>
    <property type="project" value="UniProtKB-SubCell"/>
</dbReference>
<keyword evidence="9 11" id="KW-0131">Cell cycle</keyword>
<dbReference type="GO" id="GO:0003755">
    <property type="term" value="F:peptidyl-prolyl cis-trans isomerase activity"/>
    <property type="evidence" value="ECO:0007669"/>
    <property type="project" value="UniProtKB-UniRule"/>
</dbReference>
<keyword evidence="11" id="KW-0963">Cytoplasm</keyword>
<organism evidence="14 15">
    <name type="scientific">Candidatus Amunia macphersoniae</name>
    <dbReference type="NCBI Taxonomy" id="3127014"/>
    <lineage>
        <taxon>Bacteria</taxon>
        <taxon>Bacillati</taxon>
        <taxon>Candidatus Dormiibacterota</taxon>
        <taxon>Candidatus Dormibacteria</taxon>
        <taxon>Candidatus Aeolococcales</taxon>
        <taxon>Candidatus Aeolococcaceae</taxon>
        <taxon>Candidatus Amunia</taxon>
    </lineage>
</organism>
<name>A0A934KIN8_9BACT</name>
<feature type="domain" description="Trigger factor ribosome-binding bacterial" evidence="12">
    <location>
        <begin position="11"/>
        <end position="154"/>
    </location>
</feature>
<dbReference type="AlphaFoldDB" id="A0A934KIN8"/>
<evidence type="ECO:0000256" key="1">
    <source>
        <dbReference type="ARBA" id="ARBA00000971"/>
    </source>
</evidence>
<dbReference type="HAMAP" id="MF_00303">
    <property type="entry name" value="Trigger_factor_Tig"/>
    <property type="match status" value="1"/>
</dbReference>
<dbReference type="InterPro" id="IPR037041">
    <property type="entry name" value="Trigger_fac_C_sf"/>
</dbReference>
<protein>
    <recommendedName>
        <fullName evidence="4 11">Trigger factor</fullName>
        <shortName evidence="11">TF</shortName>
        <ecNumber evidence="3 11">5.2.1.8</ecNumber>
    </recommendedName>
    <alternativeName>
        <fullName evidence="10 11">PPIase</fullName>
    </alternativeName>
</protein>
<dbReference type="InterPro" id="IPR008880">
    <property type="entry name" value="Trigger_fac_C"/>
</dbReference>
<evidence type="ECO:0000259" key="12">
    <source>
        <dbReference type="Pfam" id="PF05697"/>
    </source>
</evidence>
<dbReference type="Gene3D" id="3.10.50.40">
    <property type="match status" value="1"/>
</dbReference>
<dbReference type="GO" id="GO:0043022">
    <property type="term" value="F:ribosome binding"/>
    <property type="evidence" value="ECO:0007669"/>
    <property type="project" value="TreeGrafter"/>
</dbReference>
<dbReference type="GO" id="GO:0015031">
    <property type="term" value="P:protein transport"/>
    <property type="evidence" value="ECO:0007669"/>
    <property type="project" value="UniProtKB-UniRule"/>
</dbReference>
<dbReference type="InterPro" id="IPR036611">
    <property type="entry name" value="Trigger_fac_ribosome-bd_sf"/>
</dbReference>
<evidence type="ECO:0000256" key="9">
    <source>
        <dbReference type="ARBA" id="ARBA00023306"/>
    </source>
</evidence>
<dbReference type="Pfam" id="PF05697">
    <property type="entry name" value="Trigger_N"/>
    <property type="match status" value="1"/>
</dbReference>
<keyword evidence="7 11" id="KW-0143">Chaperone</keyword>
<dbReference type="GO" id="GO:0051301">
    <property type="term" value="P:cell division"/>
    <property type="evidence" value="ECO:0007669"/>
    <property type="project" value="UniProtKB-KW"/>
</dbReference>
<dbReference type="SUPFAM" id="SSF54534">
    <property type="entry name" value="FKBP-like"/>
    <property type="match status" value="1"/>
</dbReference>
<dbReference type="InterPro" id="IPR005215">
    <property type="entry name" value="Trig_fac"/>
</dbReference>
<dbReference type="InterPro" id="IPR027304">
    <property type="entry name" value="Trigger_fact/SurA_dom_sf"/>
</dbReference>
<dbReference type="Gene3D" id="3.30.70.1050">
    <property type="entry name" value="Trigger factor ribosome-binding domain"/>
    <property type="match status" value="1"/>
</dbReference>
<dbReference type="PANTHER" id="PTHR30560:SF3">
    <property type="entry name" value="TRIGGER FACTOR-LIKE PROTEIN TIG, CHLOROPLASTIC"/>
    <property type="match status" value="1"/>
</dbReference>
<evidence type="ECO:0000256" key="8">
    <source>
        <dbReference type="ARBA" id="ARBA00023235"/>
    </source>
</evidence>
<evidence type="ECO:0000256" key="2">
    <source>
        <dbReference type="ARBA" id="ARBA00005464"/>
    </source>
</evidence>
<dbReference type="PANTHER" id="PTHR30560">
    <property type="entry name" value="TRIGGER FACTOR CHAPERONE AND PEPTIDYL-PROLYL CIS/TRANS ISOMERASE"/>
    <property type="match status" value="1"/>
</dbReference>
<evidence type="ECO:0000256" key="11">
    <source>
        <dbReference type="HAMAP-Rule" id="MF_00303"/>
    </source>
</evidence>
<evidence type="ECO:0000256" key="3">
    <source>
        <dbReference type="ARBA" id="ARBA00013194"/>
    </source>
</evidence>
<reference evidence="14 15" key="1">
    <citation type="submission" date="2020-10" db="EMBL/GenBank/DDBJ databases">
        <title>Ca. Dormibacterota MAGs.</title>
        <authorList>
            <person name="Montgomery K."/>
        </authorList>
    </citation>
    <scope>NUCLEOTIDE SEQUENCE [LARGE SCALE GENOMIC DNA]</scope>
    <source>
        <strain evidence="14">Mitchell_Peninsula_5</strain>
    </source>
</reference>
<dbReference type="EC" id="5.2.1.8" evidence="3 11"/>
<keyword evidence="6 11" id="KW-0697">Rotamase</keyword>